<feature type="region of interest" description="Disordered" evidence="1">
    <location>
        <begin position="26"/>
        <end position="74"/>
    </location>
</feature>
<dbReference type="AlphaFoldDB" id="A0A8X8ZFB1"/>
<gene>
    <name evidence="2" type="ORF">SASPL_138702</name>
</gene>
<dbReference type="Proteomes" id="UP000298416">
    <property type="component" value="Unassembled WGS sequence"/>
</dbReference>
<accession>A0A8X8ZFB1</accession>
<reference evidence="2" key="2">
    <citation type="submission" date="2020-08" db="EMBL/GenBank/DDBJ databases">
        <title>Plant Genome Project.</title>
        <authorList>
            <person name="Zhang R.-G."/>
        </authorList>
    </citation>
    <scope>NUCLEOTIDE SEQUENCE</scope>
    <source>
        <strain evidence="2">Huo1</strain>
        <tissue evidence="2">Leaf</tissue>
    </source>
</reference>
<feature type="compositionally biased region" description="Basic and acidic residues" evidence="1">
    <location>
        <begin position="34"/>
        <end position="59"/>
    </location>
</feature>
<keyword evidence="3" id="KW-1185">Reference proteome</keyword>
<organism evidence="2">
    <name type="scientific">Salvia splendens</name>
    <name type="common">Scarlet sage</name>
    <dbReference type="NCBI Taxonomy" id="180675"/>
    <lineage>
        <taxon>Eukaryota</taxon>
        <taxon>Viridiplantae</taxon>
        <taxon>Streptophyta</taxon>
        <taxon>Embryophyta</taxon>
        <taxon>Tracheophyta</taxon>
        <taxon>Spermatophyta</taxon>
        <taxon>Magnoliopsida</taxon>
        <taxon>eudicotyledons</taxon>
        <taxon>Gunneridae</taxon>
        <taxon>Pentapetalae</taxon>
        <taxon>asterids</taxon>
        <taxon>lamiids</taxon>
        <taxon>Lamiales</taxon>
        <taxon>Lamiaceae</taxon>
        <taxon>Nepetoideae</taxon>
        <taxon>Mentheae</taxon>
        <taxon>Salviinae</taxon>
        <taxon>Salvia</taxon>
        <taxon>Salvia subgen. Calosphace</taxon>
        <taxon>core Calosphace</taxon>
    </lineage>
</organism>
<reference evidence="2" key="1">
    <citation type="submission" date="2018-01" db="EMBL/GenBank/DDBJ databases">
        <authorList>
            <person name="Mao J.F."/>
        </authorList>
    </citation>
    <scope>NUCLEOTIDE SEQUENCE</scope>
    <source>
        <strain evidence="2">Huo1</strain>
        <tissue evidence="2">Leaf</tissue>
    </source>
</reference>
<proteinExistence type="predicted"/>
<evidence type="ECO:0000256" key="1">
    <source>
        <dbReference type="SAM" id="MobiDB-lite"/>
    </source>
</evidence>
<sequence length="227" mass="25734">MNKNRLQIFNNGFLLDRMRVQISSEGSGSVQEIENERHNEAANEHWYWPEHPEEEREGQVESPQSQRPEEAPPVQVPRHVLNCVPSALGRGHGGEEADMCIVPYGLHVAEECHEEAEQDSEELDRGHDGGLVPVDQFGRGRAGLVADVYAYQRAQGDGRGCQERRRHYVVPKYRIEEMKGKRKNTNSHQAEDPFMAGLRIDADDSCCRVADDAEQKPKMVPHKYGQP</sequence>
<protein>
    <submittedName>
        <fullName evidence="2">Uncharacterized protein</fullName>
    </submittedName>
</protein>
<evidence type="ECO:0000313" key="2">
    <source>
        <dbReference type="EMBL" id="KAG6401834.1"/>
    </source>
</evidence>
<dbReference type="EMBL" id="PNBA02000014">
    <property type="protein sequence ID" value="KAG6401834.1"/>
    <property type="molecule type" value="Genomic_DNA"/>
</dbReference>
<name>A0A8X8ZFB1_SALSN</name>
<evidence type="ECO:0000313" key="3">
    <source>
        <dbReference type="Proteomes" id="UP000298416"/>
    </source>
</evidence>
<comment type="caution">
    <text evidence="2">The sequence shown here is derived from an EMBL/GenBank/DDBJ whole genome shotgun (WGS) entry which is preliminary data.</text>
</comment>